<feature type="domain" description="RNase H type-1" evidence="1">
    <location>
        <begin position="369"/>
        <end position="439"/>
    </location>
</feature>
<dbReference type="Pfam" id="PF13966">
    <property type="entry name" value="zf-RVT"/>
    <property type="match status" value="1"/>
</dbReference>
<dbReference type="Gene3D" id="3.30.420.10">
    <property type="entry name" value="Ribonuclease H-like superfamily/Ribonuclease H"/>
    <property type="match status" value="1"/>
</dbReference>
<dbReference type="PANTHER" id="PTHR33116:SF67">
    <property type="entry name" value="REVERSE TRANSCRIPTASE"/>
    <property type="match status" value="1"/>
</dbReference>
<gene>
    <name evidence="2" type="ORF">RDI58_007840</name>
</gene>
<dbReference type="InterPro" id="IPR012337">
    <property type="entry name" value="RNaseH-like_sf"/>
</dbReference>
<dbReference type="GO" id="GO:0004523">
    <property type="term" value="F:RNA-DNA hybrid ribonuclease activity"/>
    <property type="evidence" value="ECO:0007669"/>
    <property type="project" value="InterPro"/>
</dbReference>
<evidence type="ECO:0000313" key="3">
    <source>
        <dbReference type="Proteomes" id="UP001371456"/>
    </source>
</evidence>
<dbReference type="InterPro" id="IPR036397">
    <property type="entry name" value="RNaseH_sf"/>
</dbReference>
<dbReference type="SUPFAM" id="SSF53098">
    <property type="entry name" value="Ribonuclease H-like"/>
    <property type="match status" value="1"/>
</dbReference>
<evidence type="ECO:0000313" key="2">
    <source>
        <dbReference type="EMBL" id="KAK6794387.1"/>
    </source>
</evidence>
<comment type="caution">
    <text evidence="2">The sequence shown here is derived from an EMBL/GenBank/DDBJ whole genome shotgun (WGS) entry which is preliminary data.</text>
</comment>
<dbReference type="EMBL" id="JBANQN010000003">
    <property type="protein sequence ID" value="KAK6794387.1"/>
    <property type="molecule type" value="Genomic_DNA"/>
</dbReference>
<keyword evidence="3" id="KW-1185">Reference proteome</keyword>
<evidence type="ECO:0000259" key="1">
    <source>
        <dbReference type="PROSITE" id="PS50879"/>
    </source>
</evidence>
<name>A0AAN8U206_SOLBU</name>
<dbReference type="GO" id="GO:0003676">
    <property type="term" value="F:nucleic acid binding"/>
    <property type="evidence" value="ECO:0007669"/>
    <property type="project" value="InterPro"/>
</dbReference>
<accession>A0AAN8U206</accession>
<dbReference type="InterPro" id="IPR002156">
    <property type="entry name" value="RNaseH_domain"/>
</dbReference>
<dbReference type="PROSITE" id="PS50879">
    <property type="entry name" value="RNASE_H_1"/>
    <property type="match status" value="1"/>
</dbReference>
<dbReference type="PANTHER" id="PTHR33116">
    <property type="entry name" value="REVERSE TRANSCRIPTASE ZINC-BINDING DOMAIN-CONTAINING PROTEIN-RELATED-RELATED"/>
    <property type="match status" value="1"/>
</dbReference>
<protein>
    <recommendedName>
        <fullName evidence="1">RNase H type-1 domain-containing protein</fullName>
    </recommendedName>
</protein>
<proteinExistence type="predicted"/>
<reference evidence="2 3" key="1">
    <citation type="submission" date="2024-02" db="EMBL/GenBank/DDBJ databases">
        <title>de novo genome assembly of Solanum bulbocastanum strain 11H21.</title>
        <authorList>
            <person name="Hosaka A.J."/>
        </authorList>
    </citation>
    <scope>NUCLEOTIDE SEQUENCE [LARGE SCALE GENOMIC DNA]</scope>
    <source>
        <tissue evidence="2">Young leaves</tissue>
    </source>
</reference>
<sequence length="439" mass="51856">MMAQFFWSSCVGGRGRHWTKWRNLCLPETEGGLGFRLLEDLSLALFSKLWWNFQTKPSIWKDYMRNKYCKHAHANVVMWKVGAGGSQVWKKMLQARDFIEHQILWQVKGGSASVWHDNWTGLGDLYTITGDNVEWYDTYTSVNELIKYEEWDLTVLEDIFPHELVEHILQHIRPPSHRGEIDTPCWMLDAKGAFSVKTTWQYIRHKDEDNRIYKWIWTKGVPFKMAFLMWRSWKFKIPVDDRVRRWGVQGPSKCWCCERPNQETLAHVFLKSYTANRTWSYFCSFTGINTAGLNLRKVIMLWWGPDIKKDMKPYYRVVPCFVTWELWRRRNKMKHEGKKTSLPRPEMLKELDAYRTKMNVTKVIWEFPLTGWVKYNTDGASRGNPGLSSYAFCLRDDKGDIMYAEGKMIETTTNTVAEAKAILEACKHCNQSNHTRIII</sequence>
<dbReference type="InterPro" id="IPR044730">
    <property type="entry name" value="RNase_H-like_dom_plant"/>
</dbReference>
<dbReference type="CDD" id="cd06222">
    <property type="entry name" value="RNase_H_like"/>
    <property type="match status" value="1"/>
</dbReference>
<dbReference type="InterPro" id="IPR026960">
    <property type="entry name" value="RVT-Znf"/>
</dbReference>
<dbReference type="Proteomes" id="UP001371456">
    <property type="component" value="Unassembled WGS sequence"/>
</dbReference>
<dbReference type="Pfam" id="PF13456">
    <property type="entry name" value="RVT_3"/>
    <property type="match status" value="1"/>
</dbReference>
<organism evidence="2 3">
    <name type="scientific">Solanum bulbocastanum</name>
    <name type="common">Wild potato</name>
    <dbReference type="NCBI Taxonomy" id="147425"/>
    <lineage>
        <taxon>Eukaryota</taxon>
        <taxon>Viridiplantae</taxon>
        <taxon>Streptophyta</taxon>
        <taxon>Embryophyta</taxon>
        <taxon>Tracheophyta</taxon>
        <taxon>Spermatophyta</taxon>
        <taxon>Magnoliopsida</taxon>
        <taxon>eudicotyledons</taxon>
        <taxon>Gunneridae</taxon>
        <taxon>Pentapetalae</taxon>
        <taxon>asterids</taxon>
        <taxon>lamiids</taxon>
        <taxon>Solanales</taxon>
        <taxon>Solanaceae</taxon>
        <taxon>Solanoideae</taxon>
        <taxon>Solaneae</taxon>
        <taxon>Solanum</taxon>
    </lineage>
</organism>
<dbReference type="AlphaFoldDB" id="A0AAN8U206"/>